<feature type="region of interest" description="Disordered" evidence="1">
    <location>
        <begin position="84"/>
        <end position="107"/>
    </location>
</feature>
<gene>
    <name evidence="2" type="ORF">llap_9533</name>
</gene>
<reference evidence="3" key="2">
    <citation type="submission" date="2017-12" db="EMBL/GenBank/DDBJ databases">
        <title>Genome sequence of the Bar-tailed Godwit (Limosa lapponica baueri).</title>
        <authorList>
            <person name="Lima N.C.B."/>
            <person name="Parody-Merino A.M."/>
            <person name="Battley P.F."/>
            <person name="Fidler A.E."/>
            <person name="Prosdocimi F."/>
        </authorList>
    </citation>
    <scope>NUCLEOTIDE SEQUENCE [LARGE SCALE GENOMIC DNA]</scope>
</reference>
<reference evidence="3" key="1">
    <citation type="submission" date="2017-11" db="EMBL/GenBank/DDBJ databases">
        <authorList>
            <person name="Lima N.C."/>
            <person name="Parody-Merino A.M."/>
            <person name="Battley P.F."/>
            <person name="Fidler A.E."/>
            <person name="Prosdocimi F."/>
        </authorList>
    </citation>
    <scope>NUCLEOTIDE SEQUENCE [LARGE SCALE GENOMIC DNA]</scope>
</reference>
<evidence type="ECO:0000256" key="1">
    <source>
        <dbReference type="SAM" id="MobiDB-lite"/>
    </source>
</evidence>
<name>A0A2I0U2B5_LIMLA</name>
<evidence type="ECO:0000313" key="2">
    <source>
        <dbReference type="EMBL" id="PKU40162.1"/>
    </source>
</evidence>
<keyword evidence="3" id="KW-1185">Reference proteome</keyword>
<feature type="region of interest" description="Disordered" evidence="1">
    <location>
        <begin position="40"/>
        <end position="67"/>
    </location>
</feature>
<dbReference type="Proteomes" id="UP000233556">
    <property type="component" value="Unassembled WGS sequence"/>
</dbReference>
<evidence type="ECO:0000313" key="3">
    <source>
        <dbReference type="Proteomes" id="UP000233556"/>
    </source>
</evidence>
<sequence length="107" mass="11321">MDSLLAKGDTISDAAGLSAITYLRQGKKCCTAAVRERSEKNCGRNNLADTKVTEEGGAEGAPGFGAKIPLQPVEKTMVKQIVPTQNTNDHVGEDIHPAAHGRPHTRA</sequence>
<dbReference type="EMBL" id="KZ506325">
    <property type="protein sequence ID" value="PKU40162.1"/>
    <property type="molecule type" value="Genomic_DNA"/>
</dbReference>
<accession>A0A2I0U2B5</accession>
<dbReference type="AlphaFoldDB" id="A0A2I0U2B5"/>
<proteinExistence type="predicted"/>
<protein>
    <submittedName>
        <fullName evidence="2">Protein pxr1-like</fullName>
    </submittedName>
</protein>
<organism evidence="2 3">
    <name type="scientific">Limosa lapponica baueri</name>
    <dbReference type="NCBI Taxonomy" id="1758121"/>
    <lineage>
        <taxon>Eukaryota</taxon>
        <taxon>Metazoa</taxon>
        <taxon>Chordata</taxon>
        <taxon>Craniata</taxon>
        <taxon>Vertebrata</taxon>
        <taxon>Euteleostomi</taxon>
        <taxon>Archelosauria</taxon>
        <taxon>Archosauria</taxon>
        <taxon>Dinosauria</taxon>
        <taxon>Saurischia</taxon>
        <taxon>Theropoda</taxon>
        <taxon>Coelurosauria</taxon>
        <taxon>Aves</taxon>
        <taxon>Neognathae</taxon>
        <taxon>Neoaves</taxon>
        <taxon>Charadriiformes</taxon>
        <taxon>Scolopacidae</taxon>
        <taxon>Limosa</taxon>
    </lineage>
</organism>